<name>E9H273_DAPPU</name>
<evidence type="ECO:0000259" key="9">
    <source>
        <dbReference type="PROSITE" id="PS50089"/>
    </source>
</evidence>
<dbReference type="InterPro" id="IPR001841">
    <property type="entry name" value="Znf_RING"/>
</dbReference>
<accession>E9H273</accession>
<evidence type="ECO:0000256" key="1">
    <source>
        <dbReference type="ARBA" id="ARBA00022679"/>
    </source>
</evidence>
<dbReference type="AlphaFoldDB" id="E9H273"/>
<keyword evidence="7" id="KW-0175">Coiled coil</keyword>
<protein>
    <recommendedName>
        <fullName evidence="9">RING-type domain-containing protein</fullName>
    </recommendedName>
</protein>
<dbReference type="InterPro" id="IPR017907">
    <property type="entry name" value="Znf_RING_CS"/>
</dbReference>
<feature type="compositionally biased region" description="Pro residues" evidence="8">
    <location>
        <begin position="272"/>
        <end position="287"/>
    </location>
</feature>
<evidence type="ECO:0000256" key="6">
    <source>
        <dbReference type="PROSITE-ProRule" id="PRU00175"/>
    </source>
</evidence>
<evidence type="ECO:0000256" key="8">
    <source>
        <dbReference type="SAM" id="MobiDB-lite"/>
    </source>
</evidence>
<dbReference type="InParanoid" id="E9H273"/>
<sequence>MASREHLDFLQKVEERALTMKQILERILKLELELQQKELHKSSHLYLAIMQVMQHRHNKRLNDMKRELREKTTSLELTLQSTFKQAVEVEVESRLRQIKEFTNVRGNANISEIQDRVARHPNYESVLNNMKRMEIELRCGICSELMVSATTLNCMHTFCQYCISQWKHFDGQRETVARCPVCRDVTMSEKRNYFADNLIEIMVDSYPEEEKNSRKELVAHHQEQAQQNVEMPSETNLAIQSTNRISQFMGEIEKKIGAIFKFLAEPNVLPLPPVQPTPPPPPPPVVPPSQATGPISSPARLRLEVAAVIPVRRRSAGSRTSATGRNPSN</sequence>
<feature type="domain" description="RING-type" evidence="9">
    <location>
        <begin position="139"/>
        <end position="183"/>
    </location>
</feature>
<dbReference type="eggNOG" id="KOG3872">
    <property type="taxonomic scope" value="Eukaryota"/>
</dbReference>
<dbReference type="PANTHER" id="PTHR15067:SF4">
    <property type="entry name" value="E3 UBIQUITIN-PROTEIN LIGASE RNF8"/>
    <property type="match status" value="1"/>
</dbReference>
<keyword evidence="3 6" id="KW-0863">Zinc-finger</keyword>
<keyword evidence="5" id="KW-0862">Zinc</keyword>
<proteinExistence type="predicted"/>
<keyword evidence="1" id="KW-0808">Transferase</keyword>
<dbReference type="PANTHER" id="PTHR15067">
    <property type="entry name" value="E3 UBIQUITIN-PROTEIN LIGASE RNF8"/>
    <property type="match status" value="1"/>
</dbReference>
<dbReference type="STRING" id="6669.E9H273"/>
<dbReference type="GO" id="GO:0005829">
    <property type="term" value="C:cytosol"/>
    <property type="evidence" value="ECO:0000318"/>
    <property type="project" value="GO_Central"/>
</dbReference>
<dbReference type="GO" id="GO:0000151">
    <property type="term" value="C:ubiquitin ligase complex"/>
    <property type="evidence" value="ECO:0000318"/>
    <property type="project" value="GO_Central"/>
</dbReference>
<feature type="region of interest" description="Disordered" evidence="8">
    <location>
        <begin position="272"/>
        <end position="299"/>
    </location>
</feature>
<evidence type="ECO:0000256" key="5">
    <source>
        <dbReference type="ARBA" id="ARBA00022833"/>
    </source>
</evidence>
<dbReference type="GO" id="GO:0042393">
    <property type="term" value="F:histone binding"/>
    <property type="evidence" value="ECO:0000318"/>
    <property type="project" value="GO_Central"/>
</dbReference>
<dbReference type="HOGENOM" id="CLU_845344_0_0_1"/>
<dbReference type="GO" id="GO:0006302">
    <property type="term" value="P:double-strand break repair"/>
    <property type="evidence" value="ECO:0000318"/>
    <property type="project" value="GO_Central"/>
</dbReference>
<evidence type="ECO:0000256" key="3">
    <source>
        <dbReference type="ARBA" id="ARBA00022771"/>
    </source>
</evidence>
<dbReference type="KEGG" id="dpx:DAPPUDRAFT_324600"/>
<dbReference type="GO" id="GO:0008270">
    <property type="term" value="F:zinc ion binding"/>
    <property type="evidence" value="ECO:0007669"/>
    <property type="project" value="UniProtKB-KW"/>
</dbReference>
<dbReference type="PROSITE" id="PS50089">
    <property type="entry name" value="ZF_RING_2"/>
    <property type="match status" value="1"/>
</dbReference>
<dbReference type="InterPro" id="IPR013083">
    <property type="entry name" value="Znf_RING/FYVE/PHD"/>
</dbReference>
<evidence type="ECO:0000256" key="7">
    <source>
        <dbReference type="SAM" id="Coils"/>
    </source>
</evidence>
<evidence type="ECO:0000256" key="4">
    <source>
        <dbReference type="ARBA" id="ARBA00022786"/>
    </source>
</evidence>
<dbReference type="OrthoDB" id="6353679at2759"/>
<keyword evidence="4" id="KW-0833">Ubl conjugation pathway</keyword>
<dbReference type="GO" id="GO:0035861">
    <property type="term" value="C:site of double-strand break"/>
    <property type="evidence" value="ECO:0000318"/>
    <property type="project" value="GO_Central"/>
</dbReference>
<dbReference type="GO" id="GO:0070936">
    <property type="term" value="P:protein K48-linked ubiquitination"/>
    <property type="evidence" value="ECO:0000318"/>
    <property type="project" value="GO_Central"/>
</dbReference>
<keyword evidence="2" id="KW-0479">Metal-binding</keyword>
<dbReference type="SUPFAM" id="SSF57850">
    <property type="entry name" value="RING/U-box"/>
    <property type="match status" value="1"/>
</dbReference>
<keyword evidence="11" id="KW-1185">Reference proteome</keyword>
<dbReference type="PROSITE" id="PS00518">
    <property type="entry name" value="ZF_RING_1"/>
    <property type="match status" value="1"/>
</dbReference>
<dbReference type="InterPro" id="IPR018957">
    <property type="entry name" value="Znf_C3HC4_RING-type"/>
</dbReference>
<evidence type="ECO:0000313" key="11">
    <source>
        <dbReference type="Proteomes" id="UP000000305"/>
    </source>
</evidence>
<reference evidence="10 11" key="1">
    <citation type="journal article" date="2011" name="Science">
        <title>The ecoresponsive genome of Daphnia pulex.</title>
        <authorList>
            <person name="Colbourne J.K."/>
            <person name="Pfrender M.E."/>
            <person name="Gilbert D."/>
            <person name="Thomas W.K."/>
            <person name="Tucker A."/>
            <person name="Oakley T.H."/>
            <person name="Tokishita S."/>
            <person name="Aerts A."/>
            <person name="Arnold G.J."/>
            <person name="Basu M.K."/>
            <person name="Bauer D.J."/>
            <person name="Caceres C.E."/>
            <person name="Carmel L."/>
            <person name="Casola C."/>
            <person name="Choi J.H."/>
            <person name="Detter J.C."/>
            <person name="Dong Q."/>
            <person name="Dusheyko S."/>
            <person name="Eads B.D."/>
            <person name="Frohlich T."/>
            <person name="Geiler-Samerotte K.A."/>
            <person name="Gerlach D."/>
            <person name="Hatcher P."/>
            <person name="Jogdeo S."/>
            <person name="Krijgsveld J."/>
            <person name="Kriventseva E.V."/>
            <person name="Kultz D."/>
            <person name="Laforsch C."/>
            <person name="Lindquist E."/>
            <person name="Lopez J."/>
            <person name="Manak J.R."/>
            <person name="Muller J."/>
            <person name="Pangilinan J."/>
            <person name="Patwardhan R.P."/>
            <person name="Pitluck S."/>
            <person name="Pritham E.J."/>
            <person name="Rechtsteiner A."/>
            <person name="Rho M."/>
            <person name="Rogozin I.B."/>
            <person name="Sakarya O."/>
            <person name="Salamov A."/>
            <person name="Schaack S."/>
            <person name="Shapiro H."/>
            <person name="Shiga Y."/>
            <person name="Skalitzky C."/>
            <person name="Smith Z."/>
            <person name="Souvorov A."/>
            <person name="Sung W."/>
            <person name="Tang Z."/>
            <person name="Tsuchiya D."/>
            <person name="Tu H."/>
            <person name="Vos H."/>
            <person name="Wang M."/>
            <person name="Wolf Y.I."/>
            <person name="Yamagata H."/>
            <person name="Yamada T."/>
            <person name="Ye Y."/>
            <person name="Shaw J.R."/>
            <person name="Andrews J."/>
            <person name="Crease T.J."/>
            <person name="Tang H."/>
            <person name="Lucas S.M."/>
            <person name="Robertson H.M."/>
            <person name="Bork P."/>
            <person name="Koonin E.V."/>
            <person name="Zdobnov E.M."/>
            <person name="Grigoriev I.V."/>
            <person name="Lynch M."/>
            <person name="Boore J.L."/>
        </authorList>
    </citation>
    <scope>NUCLEOTIDE SEQUENCE [LARGE SCALE GENOMIC DNA]</scope>
</reference>
<gene>
    <name evidence="10" type="ORF">DAPPUDRAFT_324600</name>
</gene>
<dbReference type="Gene3D" id="3.30.40.10">
    <property type="entry name" value="Zinc/RING finger domain, C3HC4 (zinc finger)"/>
    <property type="match status" value="1"/>
</dbReference>
<organism evidence="10 11">
    <name type="scientific">Daphnia pulex</name>
    <name type="common">Water flea</name>
    <dbReference type="NCBI Taxonomy" id="6669"/>
    <lineage>
        <taxon>Eukaryota</taxon>
        <taxon>Metazoa</taxon>
        <taxon>Ecdysozoa</taxon>
        <taxon>Arthropoda</taxon>
        <taxon>Crustacea</taxon>
        <taxon>Branchiopoda</taxon>
        <taxon>Diplostraca</taxon>
        <taxon>Cladocera</taxon>
        <taxon>Anomopoda</taxon>
        <taxon>Daphniidae</taxon>
        <taxon>Daphnia</taxon>
    </lineage>
</organism>
<dbReference type="EMBL" id="GL732585">
    <property type="protein sequence ID" value="EFX74116.1"/>
    <property type="molecule type" value="Genomic_DNA"/>
</dbReference>
<dbReference type="GO" id="GO:0006511">
    <property type="term" value="P:ubiquitin-dependent protein catabolic process"/>
    <property type="evidence" value="ECO:0000318"/>
    <property type="project" value="GO_Central"/>
</dbReference>
<dbReference type="GO" id="GO:0061630">
    <property type="term" value="F:ubiquitin protein ligase activity"/>
    <property type="evidence" value="ECO:0000318"/>
    <property type="project" value="GO_Central"/>
</dbReference>
<dbReference type="GO" id="GO:0005634">
    <property type="term" value="C:nucleus"/>
    <property type="evidence" value="ECO:0000318"/>
    <property type="project" value="GO_Central"/>
</dbReference>
<dbReference type="SMART" id="SM00184">
    <property type="entry name" value="RING"/>
    <property type="match status" value="1"/>
</dbReference>
<evidence type="ECO:0000256" key="2">
    <source>
        <dbReference type="ARBA" id="ARBA00022723"/>
    </source>
</evidence>
<dbReference type="Proteomes" id="UP000000305">
    <property type="component" value="Unassembled WGS sequence"/>
</dbReference>
<dbReference type="Pfam" id="PF00097">
    <property type="entry name" value="zf-C3HC4"/>
    <property type="match status" value="1"/>
</dbReference>
<evidence type="ECO:0000313" key="10">
    <source>
        <dbReference type="EMBL" id="EFX74116.1"/>
    </source>
</evidence>
<feature type="coiled-coil region" evidence="7">
    <location>
        <begin position="20"/>
        <end position="78"/>
    </location>
</feature>